<protein>
    <submittedName>
        <fullName evidence="2">Repair of Iron Centers di-iron protein</fullName>
    </submittedName>
</protein>
<sequence length="147" mass="16651">MASIQEHLKTDHRRCDGFFVDAEQLVADGNWQAAEEGFKTFHQAMEHHFTMEETVLFPDFEEASGSTAGPSQVMRMEHQQIRELLADMAQAMSDKDGDTFLGSAETLLILMQQHNAKEEQILYPMCDDLLGSKRDEVLSRMEAVGEI</sequence>
<evidence type="ECO:0000259" key="1">
    <source>
        <dbReference type="Pfam" id="PF01814"/>
    </source>
</evidence>
<accession>A0A3B1BMN2</accession>
<feature type="domain" description="Hemerythrin-like" evidence="1">
    <location>
        <begin position="4"/>
        <end position="126"/>
    </location>
</feature>
<evidence type="ECO:0000313" key="2">
    <source>
        <dbReference type="EMBL" id="VAX13463.1"/>
    </source>
</evidence>
<dbReference type="PANTHER" id="PTHR39966:SF3">
    <property type="entry name" value="DUF438 DOMAIN-CONTAINING PROTEIN"/>
    <property type="match status" value="1"/>
</dbReference>
<dbReference type="InterPro" id="IPR012312">
    <property type="entry name" value="Hemerythrin-like"/>
</dbReference>
<name>A0A3B1BMN2_9ZZZZ</name>
<proteinExistence type="predicted"/>
<reference evidence="2" key="1">
    <citation type="submission" date="2018-06" db="EMBL/GenBank/DDBJ databases">
        <authorList>
            <person name="Zhirakovskaya E."/>
        </authorList>
    </citation>
    <scope>NUCLEOTIDE SEQUENCE</scope>
</reference>
<dbReference type="Pfam" id="PF01814">
    <property type="entry name" value="Hemerythrin"/>
    <property type="match status" value="1"/>
</dbReference>
<dbReference type="AlphaFoldDB" id="A0A3B1BMN2"/>
<organism evidence="2">
    <name type="scientific">hydrothermal vent metagenome</name>
    <dbReference type="NCBI Taxonomy" id="652676"/>
    <lineage>
        <taxon>unclassified sequences</taxon>
        <taxon>metagenomes</taxon>
        <taxon>ecological metagenomes</taxon>
    </lineage>
</organism>
<dbReference type="Gene3D" id="1.20.120.520">
    <property type="entry name" value="nmb1532 protein domain like"/>
    <property type="match status" value="1"/>
</dbReference>
<dbReference type="EMBL" id="UOFZ01000119">
    <property type="protein sequence ID" value="VAX13463.1"/>
    <property type="molecule type" value="Genomic_DNA"/>
</dbReference>
<dbReference type="GO" id="GO:0005886">
    <property type="term" value="C:plasma membrane"/>
    <property type="evidence" value="ECO:0007669"/>
    <property type="project" value="TreeGrafter"/>
</dbReference>
<dbReference type="PANTHER" id="PTHR39966">
    <property type="entry name" value="BLL2471 PROTEIN-RELATED"/>
    <property type="match status" value="1"/>
</dbReference>
<gene>
    <name evidence="2" type="ORF">MNBD_GAMMA24-710</name>
</gene>